<proteinExistence type="predicted"/>
<evidence type="ECO:0000313" key="2">
    <source>
        <dbReference type="Proteomes" id="UP000324832"/>
    </source>
</evidence>
<dbReference type="EMBL" id="FZQP02001948">
    <property type="protein sequence ID" value="VVC94331.1"/>
    <property type="molecule type" value="Genomic_DNA"/>
</dbReference>
<name>A0A5E4QBA9_9NEOP</name>
<dbReference type="Proteomes" id="UP000324832">
    <property type="component" value="Unassembled WGS sequence"/>
</dbReference>
<keyword evidence="2" id="KW-1185">Reference proteome</keyword>
<protein>
    <submittedName>
        <fullName evidence="1">Uncharacterized protein</fullName>
    </submittedName>
</protein>
<reference evidence="1 2" key="1">
    <citation type="submission" date="2017-07" db="EMBL/GenBank/DDBJ databases">
        <authorList>
            <person name="Talla V."/>
            <person name="Backstrom N."/>
        </authorList>
    </citation>
    <scope>NUCLEOTIDE SEQUENCE [LARGE SCALE GENOMIC DNA]</scope>
</reference>
<sequence>MHTEEEIDEILNSDQQMSHIVTIAEVKKDYYASTAKKAQGIDLVTAEFLKQLPKKGIVLLIILYNAIYSKIVKG</sequence>
<gene>
    <name evidence="1" type="ORF">LSINAPIS_LOCUS6310</name>
</gene>
<accession>A0A5E4QBA9</accession>
<organism evidence="1 2">
    <name type="scientific">Leptidea sinapis</name>
    <dbReference type="NCBI Taxonomy" id="189913"/>
    <lineage>
        <taxon>Eukaryota</taxon>
        <taxon>Metazoa</taxon>
        <taxon>Ecdysozoa</taxon>
        <taxon>Arthropoda</taxon>
        <taxon>Hexapoda</taxon>
        <taxon>Insecta</taxon>
        <taxon>Pterygota</taxon>
        <taxon>Neoptera</taxon>
        <taxon>Endopterygota</taxon>
        <taxon>Lepidoptera</taxon>
        <taxon>Glossata</taxon>
        <taxon>Ditrysia</taxon>
        <taxon>Papilionoidea</taxon>
        <taxon>Pieridae</taxon>
        <taxon>Dismorphiinae</taxon>
        <taxon>Leptidea</taxon>
    </lineage>
</organism>
<dbReference type="AlphaFoldDB" id="A0A5E4QBA9"/>
<evidence type="ECO:0000313" key="1">
    <source>
        <dbReference type="EMBL" id="VVC94331.1"/>
    </source>
</evidence>